<dbReference type="AlphaFoldDB" id="A0AAE1AR78"/>
<evidence type="ECO:0000256" key="2">
    <source>
        <dbReference type="SAM" id="SignalP"/>
    </source>
</evidence>
<feature type="compositionally biased region" description="Polar residues" evidence="1">
    <location>
        <begin position="163"/>
        <end position="177"/>
    </location>
</feature>
<keyword evidence="2" id="KW-0732">Signal</keyword>
<sequence length="177" mass="19129">MRPLCLCNFIFVLCVNIFPALLSLASFSAAVERKRFQKLQKRHFNCDVTLQPPQFATSKTVVQRAVACQKMRDCSSFTFDPSGLEKCSYCPAPNSTGVIFHAGGNRSQTYFAWAGRLKSPAPESSIPSPGTGHMGRLVLVRGTTPNPLPSELAVSLKNKADKSGSSALTTTTKESLG</sequence>
<keyword evidence="4" id="KW-1185">Reference proteome</keyword>
<dbReference type="Proteomes" id="UP001283361">
    <property type="component" value="Unassembled WGS sequence"/>
</dbReference>
<gene>
    <name evidence="3" type="ORF">RRG08_045936</name>
</gene>
<name>A0AAE1AR78_9GAST</name>
<proteinExistence type="predicted"/>
<protein>
    <submittedName>
        <fullName evidence="3">Uncharacterized protein</fullName>
    </submittedName>
</protein>
<evidence type="ECO:0000256" key="1">
    <source>
        <dbReference type="SAM" id="MobiDB-lite"/>
    </source>
</evidence>
<evidence type="ECO:0000313" key="4">
    <source>
        <dbReference type="Proteomes" id="UP001283361"/>
    </source>
</evidence>
<dbReference type="EMBL" id="JAWDGP010001377">
    <property type="protein sequence ID" value="KAK3792393.1"/>
    <property type="molecule type" value="Genomic_DNA"/>
</dbReference>
<comment type="caution">
    <text evidence="3">The sequence shown here is derived from an EMBL/GenBank/DDBJ whole genome shotgun (WGS) entry which is preliminary data.</text>
</comment>
<evidence type="ECO:0000313" key="3">
    <source>
        <dbReference type="EMBL" id="KAK3792393.1"/>
    </source>
</evidence>
<feature type="signal peptide" evidence="2">
    <location>
        <begin position="1"/>
        <end position="30"/>
    </location>
</feature>
<feature type="chain" id="PRO_5042047378" evidence="2">
    <location>
        <begin position="31"/>
        <end position="177"/>
    </location>
</feature>
<accession>A0AAE1AR78</accession>
<organism evidence="3 4">
    <name type="scientific">Elysia crispata</name>
    <name type="common">lettuce slug</name>
    <dbReference type="NCBI Taxonomy" id="231223"/>
    <lineage>
        <taxon>Eukaryota</taxon>
        <taxon>Metazoa</taxon>
        <taxon>Spiralia</taxon>
        <taxon>Lophotrochozoa</taxon>
        <taxon>Mollusca</taxon>
        <taxon>Gastropoda</taxon>
        <taxon>Heterobranchia</taxon>
        <taxon>Euthyneura</taxon>
        <taxon>Panpulmonata</taxon>
        <taxon>Sacoglossa</taxon>
        <taxon>Placobranchoidea</taxon>
        <taxon>Plakobranchidae</taxon>
        <taxon>Elysia</taxon>
    </lineage>
</organism>
<feature type="region of interest" description="Disordered" evidence="1">
    <location>
        <begin position="120"/>
        <end position="177"/>
    </location>
</feature>
<reference evidence="3" key="1">
    <citation type="journal article" date="2023" name="G3 (Bethesda)">
        <title>A reference genome for the long-term kleptoplast-retaining sea slug Elysia crispata morphotype clarki.</title>
        <authorList>
            <person name="Eastman K.E."/>
            <person name="Pendleton A.L."/>
            <person name="Shaikh M.A."/>
            <person name="Suttiyut T."/>
            <person name="Ogas R."/>
            <person name="Tomko P."/>
            <person name="Gavelis G."/>
            <person name="Widhalm J.R."/>
            <person name="Wisecaver J.H."/>
        </authorList>
    </citation>
    <scope>NUCLEOTIDE SEQUENCE</scope>
    <source>
        <strain evidence="3">ECLA1</strain>
    </source>
</reference>